<dbReference type="RefSeq" id="WP_189622487.1">
    <property type="nucleotide sequence ID" value="NZ_BMZA01000028.1"/>
</dbReference>
<accession>A0A918PP72</accession>
<dbReference type="Pfam" id="PF01575">
    <property type="entry name" value="MaoC_dehydratas"/>
    <property type="match status" value="1"/>
</dbReference>
<dbReference type="PANTHER" id="PTHR42993">
    <property type="entry name" value="MAOC-LIKE DEHYDRATASE DOMAIN-CONTAINING PROTEIN"/>
    <property type="match status" value="1"/>
</dbReference>
<evidence type="ECO:0000313" key="3">
    <source>
        <dbReference type="Proteomes" id="UP000648075"/>
    </source>
</evidence>
<feature type="domain" description="MaoC-like" evidence="1">
    <location>
        <begin position="12"/>
        <end position="112"/>
    </location>
</feature>
<dbReference type="EMBL" id="BMZA01000028">
    <property type="protein sequence ID" value="GGZ16461.1"/>
    <property type="molecule type" value="Genomic_DNA"/>
</dbReference>
<reference evidence="2" key="1">
    <citation type="journal article" date="2014" name="Int. J. Syst. Evol. Microbiol.">
        <title>Complete genome sequence of Corynebacterium casei LMG S-19264T (=DSM 44701T), isolated from a smear-ripened cheese.</title>
        <authorList>
            <consortium name="US DOE Joint Genome Institute (JGI-PGF)"/>
            <person name="Walter F."/>
            <person name="Albersmeier A."/>
            <person name="Kalinowski J."/>
            <person name="Ruckert C."/>
        </authorList>
    </citation>
    <scope>NUCLEOTIDE SEQUENCE</scope>
    <source>
        <strain evidence="2">KCTC 32255</strain>
    </source>
</reference>
<dbReference type="CDD" id="cd03450">
    <property type="entry name" value="NodN"/>
    <property type="match status" value="1"/>
</dbReference>
<reference evidence="2" key="2">
    <citation type="submission" date="2020-09" db="EMBL/GenBank/DDBJ databases">
        <authorList>
            <person name="Sun Q."/>
            <person name="Kim S."/>
        </authorList>
    </citation>
    <scope>NUCLEOTIDE SEQUENCE</scope>
    <source>
        <strain evidence="2">KCTC 32255</strain>
    </source>
</reference>
<dbReference type="InterPro" id="IPR002539">
    <property type="entry name" value="MaoC-like_dom"/>
</dbReference>
<dbReference type="PANTHER" id="PTHR42993:SF1">
    <property type="entry name" value="MAOC-LIKE DEHYDRATASE DOMAIN-CONTAINING PROTEIN"/>
    <property type="match status" value="1"/>
</dbReference>
<dbReference type="AlphaFoldDB" id="A0A918PP72"/>
<dbReference type="Gene3D" id="3.10.129.10">
    <property type="entry name" value="Hotdog Thioesterase"/>
    <property type="match status" value="1"/>
</dbReference>
<gene>
    <name evidence="2" type="ORF">GCM10011614_34020</name>
</gene>
<organism evidence="2 3">
    <name type="scientific">Novosphingobium colocasiae</name>
    <dbReference type="NCBI Taxonomy" id="1256513"/>
    <lineage>
        <taxon>Bacteria</taxon>
        <taxon>Pseudomonadati</taxon>
        <taxon>Pseudomonadota</taxon>
        <taxon>Alphaproteobacteria</taxon>
        <taxon>Sphingomonadales</taxon>
        <taxon>Sphingomonadaceae</taxon>
        <taxon>Novosphingobium</taxon>
    </lineage>
</organism>
<dbReference type="Proteomes" id="UP000648075">
    <property type="component" value="Unassembled WGS sequence"/>
</dbReference>
<comment type="caution">
    <text evidence="2">The sequence shown here is derived from an EMBL/GenBank/DDBJ whole genome shotgun (WGS) entry which is preliminary data.</text>
</comment>
<dbReference type="SUPFAM" id="SSF54637">
    <property type="entry name" value="Thioesterase/thiol ester dehydrase-isomerase"/>
    <property type="match status" value="1"/>
</dbReference>
<dbReference type="InterPro" id="IPR029069">
    <property type="entry name" value="HotDog_dom_sf"/>
</dbReference>
<protein>
    <submittedName>
        <fullName evidence="2">MaoC family dehydratase</fullName>
    </submittedName>
</protein>
<name>A0A918PP72_9SPHN</name>
<sequence length="149" mass="16624">MQYVAIEELHKLAGQDVGTSDWLLVDQDRIDHFANATGDFQWIHTDVERSKREMGGTIAHGYLILSLIPLLSVDILSVTGLSRTLNYGLNRLRFTGIVQAGQRIRLRERILSVEPKGEGLLVTYEFVVETEGNDRPVCVAEGLGLMFPA</sequence>
<evidence type="ECO:0000259" key="1">
    <source>
        <dbReference type="Pfam" id="PF01575"/>
    </source>
</evidence>
<dbReference type="InterPro" id="IPR039375">
    <property type="entry name" value="NodN-like"/>
</dbReference>
<proteinExistence type="predicted"/>
<keyword evidence="3" id="KW-1185">Reference proteome</keyword>
<evidence type="ECO:0000313" key="2">
    <source>
        <dbReference type="EMBL" id="GGZ16461.1"/>
    </source>
</evidence>